<dbReference type="PANTHER" id="PTHR22762">
    <property type="entry name" value="ALPHA-GLUCOSIDASE"/>
    <property type="match status" value="1"/>
</dbReference>
<dbReference type="GO" id="GO:0016020">
    <property type="term" value="C:membrane"/>
    <property type="evidence" value="ECO:0007669"/>
    <property type="project" value="UniProtKB-SubCell"/>
</dbReference>
<evidence type="ECO:0000256" key="3">
    <source>
        <dbReference type="ARBA" id="ARBA00023136"/>
    </source>
</evidence>
<dbReference type="SUPFAM" id="SSF57492">
    <property type="entry name" value="Trefoil"/>
    <property type="match status" value="1"/>
</dbReference>
<evidence type="ECO:0000256" key="7">
    <source>
        <dbReference type="RuleBase" id="RU361185"/>
    </source>
</evidence>
<keyword evidence="7" id="KW-0326">Glycosidase</keyword>
<protein>
    <submittedName>
        <fullName evidence="11">P-type domain-containing protein</fullName>
    </submittedName>
</protein>
<keyword evidence="10" id="KW-1185">Reference proteome</keyword>
<dbReference type="GO" id="GO:0005975">
    <property type="term" value="P:carbohydrate metabolic process"/>
    <property type="evidence" value="ECO:0007669"/>
    <property type="project" value="InterPro"/>
</dbReference>
<evidence type="ECO:0000256" key="1">
    <source>
        <dbReference type="ARBA" id="ARBA00004370"/>
    </source>
</evidence>
<dbReference type="AlphaFoldDB" id="A0A0M3J1T9"/>
<dbReference type="InterPro" id="IPR011013">
    <property type="entry name" value="Gal_mutarotase_sf_dom"/>
</dbReference>
<dbReference type="PROSITE" id="PS51448">
    <property type="entry name" value="P_TREFOIL_2"/>
    <property type="match status" value="1"/>
</dbReference>
<dbReference type="GO" id="GO:0004558">
    <property type="term" value="F:alpha-1,4-glucosidase activity"/>
    <property type="evidence" value="ECO:0007669"/>
    <property type="project" value="TreeGrafter"/>
</dbReference>
<keyword evidence="7" id="KW-0378">Hydrolase</keyword>
<dbReference type="Proteomes" id="UP000267096">
    <property type="component" value="Unassembled WGS sequence"/>
</dbReference>
<comment type="similarity">
    <text evidence="2 7">Belongs to the glycosyl hydrolase 31 family.</text>
</comment>
<evidence type="ECO:0000313" key="9">
    <source>
        <dbReference type="EMBL" id="VDK18693.1"/>
    </source>
</evidence>
<evidence type="ECO:0000256" key="2">
    <source>
        <dbReference type="ARBA" id="ARBA00007806"/>
    </source>
</evidence>
<dbReference type="Gene3D" id="3.20.20.80">
    <property type="entry name" value="Glycosidases"/>
    <property type="match status" value="1"/>
</dbReference>
<dbReference type="InterPro" id="IPR044913">
    <property type="entry name" value="P_trefoil_dom_sf"/>
</dbReference>
<dbReference type="Pfam" id="PF01055">
    <property type="entry name" value="Glyco_hydro_31_2nd"/>
    <property type="match status" value="1"/>
</dbReference>
<keyword evidence="3" id="KW-0472">Membrane</keyword>
<evidence type="ECO:0000313" key="11">
    <source>
        <dbReference type="WBParaSite" id="ASIM_0000149201-mRNA-1"/>
    </source>
</evidence>
<proteinExistence type="inferred from homology"/>
<dbReference type="SUPFAM" id="SSF74650">
    <property type="entry name" value="Galactose mutarotase-like"/>
    <property type="match status" value="1"/>
</dbReference>
<evidence type="ECO:0000259" key="8">
    <source>
        <dbReference type="PROSITE" id="PS51448"/>
    </source>
</evidence>
<reference evidence="11" key="1">
    <citation type="submission" date="2017-02" db="UniProtKB">
        <authorList>
            <consortium name="WormBaseParasite"/>
        </authorList>
    </citation>
    <scope>IDENTIFICATION</scope>
</reference>
<evidence type="ECO:0000256" key="4">
    <source>
        <dbReference type="ARBA" id="ARBA00023157"/>
    </source>
</evidence>
<dbReference type="WBParaSite" id="ASIM_0000149201-mRNA-1">
    <property type="protein sequence ID" value="ASIM_0000149201-mRNA-1"/>
    <property type="gene ID" value="ASIM_0000149201"/>
</dbReference>
<reference evidence="9 10" key="2">
    <citation type="submission" date="2018-11" db="EMBL/GenBank/DDBJ databases">
        <authorList>
            <consortium name="Pathogen Informatics"/>
        </authorList>
    </citation>
    <scope>NUCLEOTIDE SEQUENCE [LARGE SCALE GENOMIC DNA]</scope>
</reference>
<dbReference type="CDD" id="cd00111">
    <property type="entry name" value="Trefoil"/>
    <property type="match status" value="1"/>
</dbReference>
<feature type="domain" description="P-type" evidence="8">
    <location>
        <begin position="70"/>
        <end position="119"/>
    </location>
</feature>
<dbReference type="PANTHER" id="PTHR22762:SF133">
    <property type="entry name" value="P-TYPE DOMAIN-CONTAINING PROTEIN"/>
    <property type="match status" value="1"/>
</dbReference>
<evidence type="ECO:0000256" key="5">
    <source>
        <dbReference type="ARBA" id="ARBA00023180"/>
    </source>
</evidence>
<keyword evidence="4" id="KW-1015">Disulfide bond</keyword>
<sequence length="423" mass="48197">MSNVPNIAVIEIFGYEAVPMLSTIRKQSKDLIVNLDESYFDERMKQMLIIANSFYNFDSDTAVTITWKNHPLADLMPKQSRIECMPQTQPLPDMTSCEAKNCIFDRDAGEGIPTCYYPRISGYKIKQKDHSAMILEKYGTIETPYGKSLKEISFSTSYLKESTLNVRIGAPGRFEPPLHFPKESFFTNETFTVKTSNETGIFSFKVIRVSNNRTIWDTSIGGMMFADQFIQIGAFIGSSQIYGIGENQQWRLRHNIMQYTTWPMMARDQPPDSERSRSLIKKNLYGVYPFYLAVENDYKAHGVLIVNSNPQEITLGPAPHFVYRTIGGMLDIYFFPGPSPQDVIRQYLALVGHPTVPAYWALGFQISRYGYKSLSEVKAVVNDMRKAGIPLDVVYADIDYMDRYQDFTIGKVTLLKLDAKSVN</sequence>
<dbReference type="InterPro" id="IPR000519">
    <property type="entry name" value="P_trefoil_dom"/>
</dbReference>
<dbReference type="Pfam" id="PF00088">
    <property type="entry name" value="Trefoil"/>
    <property type="match status" value="1"/>
</dbReference>
<name>A0A0M3J1T9_ANISI</name>
<dbReference type="Gene3D" id="4.10.110.10">
    <property type="entry name" value="Spasmolytic Protein, domain 1"/>
    <property type="match status" value="1"/>
</dbReference>
<dbReference type="GO" id="GO:0030246">
    <property type="term" value="F:carbohydrate binding"/>
    <property type="evidence" value="ECO:0007669"/>
    <property type="project" value="InterPro"/>
</dbReference>
<evidence type="ECO:0000256" key="6">
    <source>
        <dbReference type="PROSITE-ProRule" id="PRU00779"/>
    </source>
</evidence>
<dbReference type="OrthoDB" id="1334205at2759"/>
<organism evidence="11">
    <name type="scientific">Anisakis simplex</name>
    <name type="common">Herring worm</name>
    <dbReference type="NCBI Taxonomy" id="6269"/>
    <lineage>
        <taxon>Eukaryota</taxon>
        <taxon>Metazoa</taxon>
        <taxon>Ecdysozoa</taxon>
        <taxon>Nematoda</taxon>
        <taxon>Chromadorea</taxon>
        <taxon>Rhabditida</taxon>
        <taxon>Spirurina</taxon>
        <taxon>Ascaridomorpha</taxon>
        <taxon>Ascaridoidea</taxon>
        <taxon>Anisakidae</taxon>
        <taxon>Anisakis</taxon>
        <taxon>Anisakis simplex complex</taxon>
    </lineage>
</organism>
<keyword evidence="5" id="KW-0325">Glycoprotein</keyword>
<dbReference type="Gene3D" id="2.60.40.1760">
    <property type="entry name" value="glycosyl hydrolase (family 31)"/>
    <property type="match status" value="1"/>
</dbReference>
<comment type="caution">
    <text evidence="6">Lacks conserved residue(s) required for the propagation of feature annotation.</text>
</comment>
<dbReference type="InterPro" id="IPR000322">
    <property type="entry name" value="Glyco_hydro_31_TIM"/>
</dbReference>
<gene>
    <name evidence="9" type="ORF">ASIM_LOCUS1372</name>
</gene>
<comment type="subcellular location">
    <subcellularLocation>
        <location evidence="1">Membrane</location>
    </subcellularLocation>
</comment>
<dbReference type="SUPFAM" id="SSF51445">
    <property type="entry name" value="(Trans)glycosidases"/>
    <property type="match status" value="1"/>
</dbReference>
<dbReference type="EMBL" id="UYRR01001414">
    <property type="protein sequence ID" value="VDK18693.1"/>
    <property type="molecule type" value="Genomic_DNA"/>
</dbReference>
<evidence type="ECO:0000313" key="10">
    <source>
        <dbReference type="Proteomes" id="UP000267096"/>
    </source>
</evidence>
<dbReference type="CDD" id="cd14752">
    <property type="entry name" value="GH31_N"/>
    <property type="match status" value="1"/>
</dbReference>
<dbReference type="InterPro" id="IPR017853">
    <property type="entry name" value="GH"/>
</dbReference>
<accession>A0A0M3J1T9</accession>